<keyword evidence="7" id="KW-0804">Transcription</keyword>
<keyword evidence="6" id="KW-0805">Transcription regulation</keyword>
<dbReference type="AlphaFoldDB" id="A0A7K7RHR2"/>
<evidence type="ECO:0000256" key="8">
    <source>
        <dbReference type="ARBA" id="ARBA00023242"/>
    </source>
</evidence>
<dbReference type="PANTHER" id="PTHR14196:SF0">
    <property type="entry name" value="PROTEIN BOWEL"/>
    <property type="match status" value="1"/>
</dbReference>
<dbReference type="GO" id="GO:0000977">
    <property type="term" value="F:RNA polymerase II transcription regulatory region sequence-specific DNA binding"/>
    <property type="evidence" value="ECO:0007669"/>
    <property type="project" value="TreeGrafter"/>
</dbReference>
<dbReference type="InterPro" id="IPR013087">
    <property type="entry name" value="Znf_C2H2_type"/>
</dbReference>
<feature type="non-terminal residue" evidence="11">
    <location>
        <position position="84"/>
    </location>
</feature>
<evidence type="ECO:0000256" key="1">
    <source>
        <dbReference type="ARBA" id="ARBA00004123"/>
    </source>
</evidence>
<dbReference type="FunFam" id="3.30.160.60:FF:000624">
    <property type="entry name" value="zinc finger protein 697"/>
    <property type="match status" value="1"/>
</dbReference>
<keyword evidence="8" id="KW-0539">Nucleus</keyword>
<evidence type="ECO:0000256" key="5">
    <source>
        <dbReference type="ARBA" id="ARBA00022833"/>
    </source>
</evidence>
<dbReference type="InterPro" id="IPR036236">
    <property type="entry name" value="Znf_C2H2_sf"/>
</dbReference>
<feature type="domain" description="C2H2-type" evidence="10">
    <location>
        <begin position="61"/>
        <end position="84"/>
    </location>
</feature>
<keyword evidence="12" id="KW-1185">Reference proteome</keyword>
<evidence type="ECO:0000256" key="6">
    <source>
        <dbReference type="ARBA" id="ARBA00023015"/>
    </source>
</evidence>
<keyword evidence="3" id="KW-0677">Repeat</keyword>
<dbReference type="SMART" id="SM00355">
    <property type="entry name" value="ZnF_C2H2"/>
    <property type="match status" value="3"/>
</dbReference>
<dbReference type="PROSITE" id="PS00028">
    <property type="entry name" value="ZINC_FINGER_C2H2_1"/>
    <property type="match status" value="3"/>
</dbReference>
<sequence length="84" mass="9303">FRCALCGKAFKQSNALASHERVHTGERPFACAQCGRTCGKAFKQSSYLAIHQRAHTGERPYGCEACGKAFARPSLLLQHRRVHS</sequence>
<gene>
    <name evidence="11" type="primary">Znf7</name>
    <name evidence="11" type="ORF">NESACU_R15936</name>
</gene>
<feature type="domain" description="C2H2-type" evidence="10">
    <location>
        <begin position="1"/>
        <end position="28"/>
    </location>
</feature>
<dbReference type="FunFam" id="3.30.160.60:FF:000512">
    <property type="entry name" value="zinc finger protein 197 isoform X1"/>
    <property type="match status" value="1"/>
</dbReference>
<evidence type="ECO:0000256" key="9">
    <source>
        <dbReference type="PROSITE-ProRule" id="PRU00042"/>
    </source>
</evidence>
<dbReference type="GO" id="GO:0008270">
    <property type="term" value="F:zinc ion binding"/>
    <property type="evidence" value="ECO:0007669"/>
    <property type="project" value="UniProtKB-KW"/>
</dbReference>
<dbReference type="PROSITE" id="PS50157">
    <property type="entry name" value="ZINC_FINGER_C2H2_2"/>
    <property type="match status" value="3"/>
</dbReference>
<comment type="subcellular location">
    <subcellularLocation>
        <location evidence="1">Nucleus</location>
    </subcellularLocation>
</comment>
<keyword evidence="4 9" id="KW-0863">Zinc-finger</keyword>
<dbReference type="PANTHER" id="PTHR14196">
    <property type="entry name" value="ODD-SKIPPED - RELATED"/>
    <property type="match status" value="1"/>
</dbReference>
<proteinExistence type="predicted"/>
<evidence type="ECO:0000256" key="2">
    <source>
        <dbReference type="ARBA" id="ARBA00022723"/>
    </source>
</evidence>
<name>A0A7K7RHR2_9PASS</name>
<dbReference type="Gene3D" id="3.30.160.60">
    <property type="entry name" value="Classic Zinc Finger"/>
    <property type="match status" value="3"/>
</dbReference>
<dbReference type="Proteomes" id="UP000549091">
    <property type="component" value="Unassembled WGS sequence"/>
</dbReference>
<evidence type="ECO:0000256" key="4">
    <source>
        <dbReference type="ARBA" id="ARBA00022771"/>
    </source>
</evidence>
<reference evidence="11 12" key="1">
    <citation type="submission" date="2019-09" db="EMBL/GenBank/DDBJ databases">
        <title>Bird 10,000 Genomes (B10K) Project - Family phase.</title>
        <authorList>
            <person name="Zhang G."/>
        </authorList>
    </citation>
    <scope>NUCLEOTIDE SEQUENCE [LARGE SCALE GENOMIC DNA]</scope>
    <source>
        <strain evidence="11">OUT-0053</strain>
        <tissue evidence="11">Muscle</tissue>
    </source>
</reference>
<comment type="caution">
    <text evidence="11">The sequence shown here is derived from an EMBL/GenBank/DDBJ whole genome shotgun (WGS) entry which is preliminary data.</text>
</comment>
<dbReference type="GO" id="GO:0000981">
    <property type="term" value="F:DNA-binding transcription factor activity, RNA polymerase II-specific"/>
    <property type="evidence" value="ECO:0007669"/>
    <property type="project" value="TreeGrafter"/>
</dbReference>
<dbReference type="Pfam" id="PF00096">
    <property type="entry name" value="zf-C2H2"/>
    <property type="match status" value="3"/>
</dbReference>
<organism evidence="11 12">
    <name type="scientific">Nesospiza acunhae</name>
    <dbReference type="NCBI Taxonomy" id="381881"/>
    <lineage>
        <taxon>Eukaryota</taxon>
        <taxon>Metazoa</taxon>
        <taxon>Chordata</taxon>
        <taxon>Craniata</taxon>
        <taxon>Vertebrata</taxon>
        <taxon>Euteleostomi</taxon>
        <taxon>Archelosauria</taxon>
        <taxon>Archosauria</taxon>
        <taxon>Dinosauria</taxon>
        <taxon>Saurischia</taxon>
        <taxon>Theropoda</taxon>
        <taxon>Coelurosauria</taxon>
        <taxon>Aves</taxon>
        <taxon>Neognathae</taxon>
        <taxon>Neoaves</taxon>
        <taxon>Telluraves</taxon>
        <taxon>Australaves</taxon>
        <taxon>Passeriformes</taxon>
        <taxon>Thraupidae</taxon>
        <taxon>Nesospiza</taxon>
    </lineage>
</organism>
<evidence type="ECO:0000256" key="3">
    <source>
        <dbReference type="ARBA" id="ARBA00022737"/>
    </source>
</evidence>
<keyword evidence="2" id="KW-0479">Metal-binding</keyword>
<keyword evidence="5" id="KW-0862">Zinc</keyword>
<evidence type="ECO:0000259" key="10">
    <source>
        <dbReference type="PROSITE" id="PS50157"/>
    </source>
</evidence>
<dbReference type="EMBL" id="VZSU01000356">
    <property type="protein sequence ID" value="NWZ91423.1"/>
    <property type="molecule type" value="Genomic_DNA"/>
</dbReference>
<dbReference type="FunFam" id="3.30.160.60:FF:000557">
    <property type="entry name" value="zinc finger and SCAN domain-containing protein 29"/>
    <property type="match status" value="1"/>
</dbReference>
<evidence type="ECO:0000313" key="11">
    <source>
        <dbReference type="EMBL" id="NWZ91423.1"/>
    </source>
</evidence>
<evidence type="ECO:0000313" key="12">
    <source>
        <dbReference type="Proteomes" id="UP000549091"/>
    </source>
</evidence>
<dbReference type="InterPro" id="IPR050717">
    <property type="entry name" value="C2H2-ZF_Transcription_Reg"/>
</dbReference>
<dbReference type="SUPFAM" id="SSF57667">
    <property type="entry name" value="beta-beta-alpha zinc fingers"/>
    <property type="match status" value="2"/>
</dbReference>
<evidence type="ECO:0000256" key="7">
    <source>
        <dbReference type="ARBA" id="ARBA00023163"/>
    </source>
</evidence>
<feature type="non-terminal residue" evidence="11">
    <location>
        <position position="1"/>
    </location>
</feature>
<protein>
    <submittedName>
        <fullName evidence="11">ZNF7 protein</fullName>
    </submittedName>
</protein>
<accession>A0A7K7RHR2</accession>
<dbReference type="GO" id="GO:0005634">
    <property type="term" value="C:nucleus"/>
    <property type="evidence" value="ECO:0007669"/>
    <property type="project" value="UniProtKB-SubCell"/>
</dbReference>
<feature type="domain" description="C2H2-type" evidence="10">
    <location>
        <begin position="29"/>
        <end position="60"/>
    </location>
</feature>